<dbReference type="Gene3D" id="3.40.930.10">
    <property type="entry name" value="Mannitol-specific EII, Chain A"/>
    <property type="match status" value="1"/>
</dbReference>
<accession>A0ABT2LXB6</accession>
<sequence length="155" mass="17300">MKKITSNKEKHYLAVTLSGENDKEVLTQMASALQEEGYVKDSFPEAILKREEVYPTGLPVGEISVAIPHTDPEHVNDAAICLGILDKPVTFNVMGMEGETTDVSILFMLSIKHKEDQMDMLQKLITVCQNQDTLKEIMAQDMDKINEVMTTLVEG</sequence>
<dbReference type="CDD" id="cd00211">
    <property type="entry name" value="PTS_IIA_fru"/>
    <property type="match status" value="1"/>
</dbReference>
<dbReference type="InterPro" id="IPR016152">
    <property type="entry name" value="PTrfase/Anion_transptr"/>
</dbReference>
<dbReference type="Pfam" id="PF00359">
    <property type="entry name" value="PTS_EIIA_2"/>
    <property type="match status" value="1"/>
</dbReference>
<dbReference type="PANTHER" id="PTHR47738">
    <property type="entry name" value="PTS SYSTEM FRUCTOSE-LIKE EIIA COMPONENT-RELATED"/>
    <property type="match status" value="1"/>
</dbReference>
<dbReference type="SUPFAM" id="SSF55804">
    <property type="entry name" value="Phoshotransferase/anion transport protein"/>
    <property type="match status" value="1"/>
</dbReference>
<reference evidence="2" key="1">
    <citation type="submission" date="2022-09" db="EMBL/GenBank/DDBJ databases">
        <title>Eubacterium sp. LFL-14 isolated from human feces.</title>
        <authorList>
            <person name="Liu F."/>
        </authorList>
    </citation>
    <scope>NUCLEOTIDE SEQUENCE</scope>
    <source>
        <strain evidence="2">LFL-14</strain>
    </source>
</reference>
<organism evidence="2 3">
    <name type="scientific">Eubacterium album</name>
    <dbReference type="NCBI Taxonomy" id="2978477"/>
    <lineage>
        <taxon>Bacteria</taxon>
        <taxon>Bacillati</taxon>
        <taxon>Bacillota</taxon>
        <taxon>Clostridia</taxon>
        <taxon>Eubacteriales</taxon>
        <taxon>Eubacteriaceae</taxon>
        <taxon>Eubacterium</taxon>
    </lineage>
</organism>
<evidence type="ECO:0000313" key="3">
    <source>
        <dbReference type="Proteomes" id="UP001431199"/>
    </source>
</evidence>
<dbReference type="RefSeq" id="WP_117909799.1">
    <property type="nucleotide sequence ID" value="NZ_JAODBU010000002.1"/>
</dbReference>
<gene>
    <name evidence="2" type="ORF">N5B56_02245</name>
</gene>
<keyword evidence="2" id="KW-0762">Sugar transport</keyword>
<dbReference type="InterPro" id="IPR002178">
    <property type="entry name" value="PTS_EIIA_type-2_dom"/>
</dbReference>
<comment type="caution">
    <text evidence="2">The sequence shown here is derived from an EMBL/GenBank/DDBJ whole genome shotgun (WGS) entry which is preliminary data.</text>
</comment>
<keyword evidence="3" id="KW-1185">Reference proteome</keyword>
<dbReference type="EMBL" id="JAODBU010000002">
    <property type="protein sequence ID" value="MCT7397909.1"/>
    <property type="molecule type" value="Genomic_DNA"/>
</dbReference>
<dbReference type="Proteomes" id="UP001431199">
    <property type="component" value="Unassembled WGS sequence"/>
</dbReference>
<proteinExistence type="predicted"/>
<name>A0ABT2LXB6_9FIRM</name>
<evidence type="ECO:0000313" key="2">
    <source>
        <dbReference type="EMBL" id="MCT7397909.1"/>
    </source>
</evidence>
<keyword evidence="2" id="KW-0813">Transport</keyword>
<dbReference type="PANTHER" id="PTHR47738:SF3">
    <property type="entry name" value="PHOSPHOTRANSFERASE SYSTEM MANNITOL_FRUCTOSE-SPECIFIC IIA DOMAIN CONTAINING PROTEIN"/>
    <property type="match status" value="1"/>
</dbReference>
<dbReference type="PROSITE" id="PS51094">
    <property type="entry name" value="PTS_EIIA_TYPE_2"/>
    <property type="match status" value="1"/>
</dbReference>
<dbReference type="InterPro" id="IPR051541">
    <property type="entry name" value="PTS_SugarTrans_NitroReg"/>
</dbReference>
<protein>
    <submittedName>
        <fullName evidence="2">PTS sugar transporter subunit IIA</fullName>
    </submittedName>
</protein>
<feature type="domain" description="PTS EIIA type-2" evidence="1">
    <location>
        <begin position="6"/>
        <end position="155"/>
    </location>
</feature>
<evidence type="ECO:0000259" key="1">
    <source>
        <dbReference type="PROSITE" id="PS51094"/>
    </source>
</evidence>